<dbReference type="InterPro" id="IPR023419">
    <property type="entry name" value="Transthyretin_CS"/>
</dbReference>
<dbReference type="GO" id="GO:0003677">
    <property type="term" value="F:DNA binding"/>
    <property type="evidence" value="ECO:0007669"/>
    <property type="project" value="InterPro"/>
</dbReference>
<proteinExistence type="inferred from homology"/>
<evidence type="ECO:0000256" key="9">
    <source>
        <dbReference type="ARBA" id="ARBA00022553"/>
    </source>
</evidence>
<comment type="similarity">
    <text evidence="5">Belongs to the PDCD5 family.</text>
</comment>
<keyword evidence="10" id="KW-0659">Purine metabolism</keyword>
<dbReference type="EC" id="3.5.2.17" evidence="7"/>
<dbReference type="InterPro" id="IPR014306">
    <property type="entry name" value="Hydroxyisourate_hydrolase"/>
</dbReference>
<feature type="non-terminal residue" evidence="21">
    <location>
        <position position="516"/>
    </location>
</feature>
<name>A0A8J7NRH2_ATRSP</name>
<sequence length="516" mass="57199">FSRRVYDYQRVPASLPPAPRGPSLPKRSRQCSSSLRRSRDSLAPRSGSRPSSSSGNAARAKSVKAEELRTIKRELTLIKVQIDGLLESLDRMDRQRGDRTGSPPVRDSSTGGSPCRLSASSPEGSQSSHSPRRRARREREGDESPELGEASEDDRHTVTIATGPLPRGLLPQRRKGLVYIECLCDKEKKVVKNRNRGHRRRLEVSFRAGYPEAERTGVTREAHKRATRLRHIGDHLQTEPQLVGMDRPPGSPLTTHVLDTARGVPAARLPLGLYRLDSRAAGWTLVTSGATNDDGRCPGLITRDAFLSGMYKMRFETGQYWAGLGETGFYPYVEVVFSITDPSQKYHVPLLLSPFSYSTEADMRNSILAQVLDQSARARLSNLALVKPEKAKAVENYLIQMARFGQLGGKISETGLIEILEKVSQQTEKKTTVKFNRRRVMDSDEEDDDPSQLLVPAGELDRAACLVCELDLDTGRAGQEERILVFECHTPISPGCANTRPVTHSTRLAFNSFGVT</sequence>
<feature type="non-terminal residue" evidence="21">
    <location>
        <position position="1"/>
    </location>
</feature>
<evidence type="ECO:0000256" key="1">
    <source>
        <dbReference type="ARBA" id="ARBA00001043"/>
    </source>
</evidence>
<organism evidence="21 22">
    <name type="scientific">Atractosteus spatula</name>
    <name type="common">Alligator gar</name>
    <name type="synonym">Lepisosteus spatula</name>
    <dbReference type="NCBI Taxonomy" id="7917"/>
    <lineage>
        <taxon>Eukaryota</taxon>
        <taxon>Metazoa</taxon>
        <taxon>Chordata</taxon>
        <taxon>Craniata</taxon>
        <taxon>Vertebrata</taxon>
        <taxon>Euteleostomi</taxon>
        <taxon>Actinopterygii</taxon>
        <taxon>Neopterygii</taxon>
        <taxon>Holostei</taxon>
        <taxon>Semionotiformes</taxon>
        <taxon>Lepisosteidae</taxon>
        <taxon>Atractosteus</taxon>
    </lineage>
</organism>
<evidence type="ECO:0000256" key="15">
    <source>
        <dbReference type="ARBA" id="ARBA00056824"/>
    </source>
</evidence>
<comment type="function">
    <text evidence="15">May function in the process of apoptosis.</text>
</comment>
<comment type="similarity">
    <text evidence="4">Belongs to the transthyretin family. 5-hydroxyisourate hydrolase subfamily.</text>
</comment>
<dbReference type="EMBL" id="JAAWVO010030959">
    <property type="protein sequence ID" value="MBN3316614.1"/>
    <property type="molecule type" value="Genomic_DNA"/>
</dbReference>
<dbReference type="PANTHER" id="PTHR10395">
    <property type="entry name" value="URICASE AND TRANSTHYRETIN-RELATED"/>
    <property type="match status" value="1"/>
</dbReference>
<evidence type="ECO:0000256" key="13">
    <source>
        <dbReference type="ARBA" id="ARBA00022990"/>
    </source>
</evidence>
<dbReference type="Gene3D" id="1.10.8.140">
    <property type="entry name" value="PDCD5-like"/>
    <property type="match status" value="1"/>
</dbReference>
<dbReference type="GO" id="GO:0033971">
    <property type="term" value="F:hydroxyisourate hydrolase activity"/>
    <property type="evidence" value="ECO:0007669"/>
    <property type="project" value="UniProtKB-EC"/>
</dbReference>
<dbReference type="InterPro" id="IPR036883">
    <property type="entry name" value="PDCD5-like_sf"/>
</dbReference>
<evidence type="ECO:0000256" key="19">
    <source>
        <dbReference type="SAM" id="MobiDB-lite"/>
    </source>
</evidence>
<gene>
    <name evidence="21" type="primary">Urah</name>
    <name evidence="21" type="ORF">GTO95_0008435</name>
</gene>
<comment type="subunit">
    <text evidence="6">Homotetramer.</text>
</comment>
<dbReference type="GO" id="GO:0006915">
    <property type="term" value="P:apoptotic process"/>
    <property type="evidence" value="ECO:0007669"/>
    <property type="project" value="UniProtKB-KW"/>
</dbReference>
<dbReference type="AlphaFoldDB" id="A0A8J7NRH2"/>
<evidence type="ECO:0000313" key="22">
    <source>
        <dbReference type="Proteomes" id="UP000736164"/>
    </source>
</evidence>
<feature type="compositionally biased region" description="Acidic residues" evidence="19">
    <location>
        <begin position="143"/>
        <end position="152"/>
    </location>
</feature>
<dbReference type="PRINTS" id="PR00189">
    <property type="entry name" value="TRNSTHYRETIN"/>
</dbReference>
<evidence type="ECO:0000256" key="10">
    <source>
        <dbReference type="ARBA" id="ARBA00022631"/>
    </source>
</evidence>
<dbReference type="SUPFAM" id="SSF46950">
    <property type="entry name" value="Double-stranded DNA-binding domain"/>
    <property type="match status" value="1"/>
</dbReference>
<comment type="caution">
    <text evidence="21">The sequence shown here is derived from an EMBL/GenBank/DDBJ whole genome shotgun (WGS) entry which is preliminary data.</text>
</comment>
<dbReference type="Pfam" id="PF01984">
    <property type="entry name" value="dsDNA_bind"/>
    <property type="match status" value="1"/>
</dbReference>
<dbReference type="InterPro" id="IPR036817">
    <property type="entry name" value="Transthyretin/HIU_hydrolase_sf"/>
</dbReference>
<keyword evidence="11" id="KW-0053">Apoptosis</keyword>
<dbReference type="Proteomes" id="UP000736164">
    <property type="component" value="Unassembled WGS sequence"/>
</dbReference>
<dbReference type="InterPro" id="IPR023416">
    <property type="entry name" value="Transthyretin/HIU_hydrolase_d"/>
</dbReference>
<dbReference type="GO" id="GO:0006144">
    <property type="term" value="P:purine nucleobase metabolic process"/>
    <property type="evidence" value="ECO:0007669"/>
    <property type="project" value="UniProtKB-KW"/>
</dbReference>
<evidence type="ECO:0000256" key="12">
    <source>
        <dbReference type="ARBA" id="ARBA00022801"/>
    </source>
</evidence>
<dbReference type="InterPro" id="IPR002836">
    <property type="entry name" value="PDCD5-like"/>
</dbReference>
<dbReference type="CDD" id="cd05822">
    <property type="entry name" value="TLP_HIUase"/>
    <property type="match status" value="1"/>
</dbReference>
<evidence type="ECO:0000256" key="7">
    <source>
        <dbReference type="ARBA" id="ARBA00012609"/>
    </source>
</evidence>
<dbReference type="InterPro" id="IPR000895">
    <property type="entry name" value="Transthyretin/HIU_hydrolase"/>
</dbReference>
<dbReference type="NCBIfam" id="TIGR02962">
    <property type="entry name" value="hdxy_isourate"/>
    <property type="match status" value="1"/>
</dbReference>
<evidence type="ECO:0000256" key="18">
    <source>
        <dbReference type="ARBA" id="ARBA00082459"/>
    </source>
</evidence>
<dbReference type="GO" id="GO:0005777">
    <property type="term" value="C:peroxisome"/>
    <property type="evidence" value="ECO:0007669"/>
    <property type="project" value="UniProtKB-SubCell"/>
</dbReference>
<dbReference type="SMART" id="SM00095">
    <property type="entry name" value="TR_THY"/>
    <property type="match status" value="1"/>
</dbReference>
<dbReference type="Gene3D" id="2.60.40.180">
    <property type="entry name" value="Transthyretin/hydroxyisourate hydrolase domain"/>
    <property type="match status" value="1"/>
</dbReference>
<feature type="domain" description="Transthyretin/hydroxyisourate hydrolase" evidence="20">
    <location>
        <begin position="248"/>
        <end position="368"/>
    </location>
</feature>
<evidence type="ECO:0000256" key="8">
    <source>
        <dbReference type="ARBA" id="ARBA00017539"/>
    </source>
</evidence>
<dbReference type="PANTHER" id="PTHR10395:SF11">
    <property type="entry name" value="5-HYDROXYISOURATE HYDROLASE"/>
    <property type="match status" value="1"/>
</dbReference>
<feature type="region of interest" description="Disordered" evidence="19">
    <location>
        <begin position="1"/>
        <end position="65"/>
    </location>
</feature>
<keyword evidence="12 21" id="KW-0378">Hydrolase</keyword>
<dbReference type="PROSITE" id="PS00769">
    <property type="entry name" value="TRANSTHYRETIN_2"/>
    <property type="match status" value="1"/>
</dbReference>
<dbReference type="FunFam" id="1.10.8.140:FF:000001">
    <property type="entry name" value="Programmed cell death protein 5"/>
    <property type="match status" value="1"/>
</dbReference>
<comment type="subcellular location">
    <subcellularLocation>
        <location evidence="3">Peroxisome</location>
    </subcellularLocation>
</comment>
<comment type="catalytic activity">
    <reaction evidence="1">
        <text>5-hydroxyisourate + H2O = 5-hydroxy-2-oxo-4-ureido-2,5-dihydro-1H-imidazole-5-carboxylate + H(+)</text>
        <dbReference type="Rhea" id="RHEA:23736"/>
        <dbReference type="ChEBI" id="CHEBI:15377"/>
        <dbReference type="ChEBI" id="CHEBI:15378"/>
        <dbReference type="ChEBI" id="CHEBI:18072"/>
        <dbReference type="ChEBI" id="CHEBI:58639"/>
        <dbReference type="EC" id="3.5.2.17"/>
    </reaction>
</comment>
<keyword evidence="9" id="KW-0597">Phosphoprotein</keyword>
<accession>A0A8J7NRH2</accession>
<evidence type="ECO:0000256" key="11">
    <source>
        <dbReference type="ARBA" id="ARBA00022703"/>
    </source>
</evidence>
<evidence type="ECO:0000256" key="3">
    <source>
        <dbReference type="ARBA" id="ARBA00004275"/>
    </source>
</evidence>
<feature type="region of interest" description="Disordered" evidence="19">
    <location>
        <begin position="91"/>
        <end position="167"/>
    </location>
</feature>
<evidence type="ECO:0000313" key="21">
    <source>
        <dbReference type="EMBL" id="MBN3316614.1"/>
    </source>
</evidence>
<evidence type="ECO:0000259" key="20">
    <source>
        <dbReference type="SMART" id="SM00095"/>
    </source>
</evidence>
<reference evidence="21" key="1">
    <citation type="journal article" date="2021" name="Cell">
        <title>Tracing the genetic footprints of vertebrate landing in non-teleost ray-finned fishes.</title>
        <authorList>
            <person name="Bi X."/>
            <person name="Wang K."/>
            <person name="Yang L."/>
            <person name="Pan H."/>
            <person name="Jiang H."/>
            <person name="Wei Q."/>
            <person name="Fang M."/>
            <person name="Yu H."/>
            <person name="Zhu C."/>
            <person name="Cai Y."/>
            <person name="He Y."/>
            <person name="Gan X."/>
            <person name="Zeng H."/>
            <person name="Yu D."/>
            <person name="Zhu Y."/>
            <person name="Jiang H."/>
            <person name="Qiu Q."/>
            <person name="Yang H."/>
            <person name="Zhang Y.E."/>
            <person name="Wang W."/>
            <person name="Zhu M."/>
            <person name="He S."/>
            <person name="Zhang G."/>
        </authorList>
    </citation>
    <scope>NUCLEOTIDE SEQUENCE</scope>
    <source>
        <strain evidence="21">Allg_001</strain>
    </source>
</reference>
<comment type="pathway">
    <text evidence="16">Purine metabolism; urate degradation; (S)-allantoin from urate: step 2/3.</text>
</comment>
<keyword evidence="13" id="KW-0007">Acetylation</keyword>
<evidence type="ECO:0000256" key="5">
    <source>
        <dbReference type="ARBA" id="ARBA00010490"/>
    </source>
</evidence>
<feature type="compositionally biased region" description="Low complexity" evidence="19">
    <location>
        <begin position="118"/>
        <end position="129"/>
    </location>
</feature>
<dbReference type="SUPFAM" id="SSF49472">
    <property type="entry name" value="Transthyretin (synonym: prealbumin)"/>
    <property type="match status" value="1"/>
</dbReference>
<evidence type="ECO:0000256" key="16">
    <source>
        <dbReference type="ARBA" id="ARBA00060539"/>
    </source>
</evidence>
<evidence type="ECO:0000256" key="2">
    <source>
        <dbReference type="ARBA" id="ARBA00002704"/>
    </source>
</evidence>
<comment type="function">
    <text evidence="2">Catalyzes the hydrolysis of 5-hydroxyisourate (HIU) to 2-oxo-4-hydroxy-4-carboxy-5-ureidoimidazoline (OHCU).</text>
</comment>
<feature type="compositionally biased region" description="Low complexity" evidence="19">
    <location>
        <begin position="43"/>
        <end position="55"/>
    </location>
</feature>
<evidence type="ECO:0000256" key="17">
    <source>
        <dbReference type="ARBA" id="ARBA00071574"/>
    </source>
</evidence>
<dbReference type="Pfam" id="PF00576">
    <property type="entry name" value="Transthyretin"/>
    <property type="match status" value="1"/>
</dbReference>
<keyword evidence="22" id="KW-1185">Reference proteome</keyword>
<evidence type="ECO:0000256" key="4">
    <source>
        <dbReference type="ARBA" id="ARBA00009850"/>
    </source>
</evidence>
<dbReference type="FunFam" id="2.60.40.180:FF:000004">
    <property type="entry name" value="5-hydroxyisourate hydrolase"/>
    <property type="match status" value="1"/>
</dbReference>
<evidence type="ECO:0000256" key="14">
    <source>
        <dbReference type="ARBA" id="ARBA00023140"/>
    </source>
</evidence>
<keyword evidence="14" id="KW-0576">Peroxisome</keyword>
<evidence type="ECO:0000256" key="6">
    <source>
        <dbReference type="ARBA" id="ARBA00011881"/>
    </source>
</evidence>
<protein>
    <recommendedName>
        <fullName evidence="8">5-hydroxyisourate hydrolase</fullName>
        <ecNumber evidence="7">3.5.2.17</ecNumber>
    </recommendedName>
    <alternativeName>
        <fullName evidence="17">Programmed cell death protein 5</fullName>
    </alternativeName>
    <alternativeName>
        <fullName evidence="18">Transthyretin-related protein</fullName>
    </alternativeName>
</protein>